<dbReference type="GO" id="GO:0016192">
    <property type="term" value="P:vesicle-mediated transport"/>
    <property type="evidence" value="ECO:0007669"/>
    <property type="project" value="UniProtKB-ARBA"/>
</dbReference>
<dbReference type="PANTHER" id="PTHR24270:SF59">
    <property type="entry name" value="LDL RECEPTOR REPEAT-CONTAINING PROTEIN EGG-1-RELATED"/>
    <property type="match status" value="1"/>
</dbReference>
<organism evidence="9 10">
    <name type="scientific">Meloidogyne enterolobii</name>
    <name type="common">Root-knot nematode worm</name>
    <name type="synonym">Meloidogyne mayaguensis</name>
    <dbReference type="NCBI Taxonomy" id="390850"/>
    <lineage>
        <taxon>Eukaryota</taxon>
        <taxon>Metazoa</taxon>
        <taxon>Ecdysozoa</taxon>
        <taxon>Nematoda</taxon>
        <taxon>Chromadorea</taxon>
        <taxon>Rhabditida</taxon>
        <taxon>Tylenchina</taxon>
        <taxon>Tylenchomorpha</taxon>
        <taxon>Tylenchoidea</taxon>
        <taxon>Meloidogynidae</taxon>
        <taxon>Meloidogyninae</taxon>
        <taxon>Meloidogyne</taxon>
    </lineage>
</organism>
<comment type="caution">
    <text evidence="7">Lacks conserved residue(s) required for the propagation of feature annotation.</text>
</comment>
<evidence type="ECO:0000313" key="9">
    <source>
        <dbReference type="EMBL" id="CAD2207529.1"/>
    </source>
</evidence>
<proteinExistence type="predicted"/>
<dbReference type="InterPro" id="IPR002172">
    <property type="entry name" value="LDrepeatLR_classA_rpt"/>
</dbReference>
<comment type="caution">
    <text evidence="9">The sequence shown here is derived from an EMBL/GenBank/DDBJ whole genome shotgun (WGS) entry which is preliminary data.</text>
</comment>
<evidence type="ECO:0000256" key="5">
    <source>
        <dbReference type="ARBA" id="ARBA00023136"/>
    </source>
</evidence>
<keyword evidence="5 8" id="KW-0472">Membrane</keyword>
<feature type="disulfide bond" evidence="7">
    <location>
        <begin position="177"/>
        <end position="192"/>
    </location>
</feature>
<dbReference type="CDD" id="cd00112">
    <property type="entry name" value="LDLa"/>
    <property type="match status" value="5"/>
</dbReference>
<accession>A0A6V7Y772</accession>
<keyword evidence="3" id="KW-0677">Repeat</keyword>
<feature type="disulfide bond" evidence="7">
    <location>
        <begin position="571"/>
        <end position="586"/>
    </location>
</feature>
<gene>
    <name evidence="9" type="ORF">MENT_LOCUS61468</name>
</gene>
<dbReference type="AlphaFoldDB" id="A0A6V7Y772"/>
<evidence type="ECO:0000313" key="10">
    <source>
        <dbReference type="Proteomes" id="UP000580250"/>
    </source>
</evidence>
<dbReference type="PANTHER" id="PTHR24270">
    <property type="entry name" value="LOW-DENSITY LIPOPROTEIN RECEPTOR-RELATED"/>
    <property type="match status" value="1"/>
</dbReference>
<dbReference type="PRINTS" id="PR00261">
    <property type="entry name" value="LDLRECEPTOR"/>
</dbReference>
<name>A0A6V7Y772_MELEN</name>
<evidence type="ECO:0000256" key="6">
    <source>
        <dbReference type="ARBA" id="ARBA00023157"/>
    </source>
</evidence>
<evidence type="ECO:0000256" key="1">
    <source>
        <dbReference type="ARBA" id="ARBA00004167"/>
    </source>
</evidence>
<feature type="disulfide bond" evidence="7">
    <location>
        <begin position="390"/>
        <end position="405"/>
    </location>
</feature>
<dbReference type="OrthoDB" id="10062665at2759"/>
<keyword evidence="4 8" id="KW-1133">Transmembrane helix</keyword>
<dbReference type="PROSITE" id="PS50068">
    <property type="entry name" value="LDLRA_2"/>
    <property type="match status" value="6"/>
</dbReference>
<dbReference type="InterPro" id="IPR036055">
    <property type="entry name" value="LDL_receptor-like_sf"/>
</dbReference>
<dbReference type="SMART" id="SM00192">
    <property type="entry name" value="LDLa"/>
    <property type="match status" value="8"/>
</dbReference>
<dbReference type="Gene3D" id="4.10.1220.10">
    <property type="entry name" value="EGF-type module"/>
    <property type="match status" value="1"/>
</dbReference>
<evidence type="ECO:0000256" key="7">
    <source>
        <dbReference type="PROSITE-ProRule" id="PRU00124"/>
    </source>
</evidence>
<dbReference type="SUPFAM" id="SSF57424">
    <property type="entry name" value="LDL receptor-like module"/>
    <property type="match status" value="6"/>
</dbReference>
<evidence type="ECO:0000256" key="2">
    <source>
        <dbReference type="ARBA" id="ARBA00022692"/>
    </source>
</evidence>
<comment type="subcellular location">
    <subcellularLocation>
        <location evidence="1">Membrane</location>
        <topology evidence="1">Single-pass membrane protein</topology>
    </subcellularLocation>
</comment>
<dbReference type="Gene3D" id="4.10.400.10">
    <property type="entry name" value="Low-density Lipoprotein Receptor"/>
    <property type="match status" value="6"/>
</dbReference>
<keyword evidence="6 7" id="KW-1015">Disulfide bond</keyword>
<feature type="disulfide bond" evidence="7">
    <location>
        <begin position="263"/>
        <end position="278"/>
    </location>
</feature>
<reference evidence="9 10" key="1">
    <citation type="submission" date="2020-08" db="EMBL/GenBank/DDBJ databases">
        <authorList>
            <person name="Koutsovoulos G."/>
            <person name="Danchin GJ E."/>
        </authorList>
    </citation>
    <scope>NUCLEOTIDE SEQUENCE [LARGE SCALE GENOMIC DNA]</scope>
</reference>
<keyword evidence="2 8" id="KW-0812">Transmembrane</keyword>
<evidence type="ECO:0000256" key="4">
    <source>
        <dbReference type="ARBA" id="ARBA00022989"/>
    </source>
</evidence>
<feature type="disulfide bond" evidence="7">
    <location>
        <begin position="533"/>
        <end position="548"/>
    </location>
</feature>
<feature type="transmembrane region" description="Helical" evidence="8">
    <location>
        <begin position="54"/>
        <end position="82"/>
    </location>
</feature>
<dbReference type="Pfam" id="PF00057">
    <property type="entry name" value="Ldl_recept_a"/>
    <property type="match status" value="4"/>
</dbReference>
<protein>
    <submittedName>
        <fullName evidence="9">Uncharacterized protein</fullName>
    </submittedName>
</protein>
<sequence>MAGVVLDFAIDETAPDAELDEIRKGVSKRGNLWENFHYRADNFRLWLSTRCCTCLSFVPSLALVLIAAVLIMLLIATIPLAFALTYSSPQASNIDKKATENGGSTSNIGKGDKFNFFVDREHSSWPELTEVFKYQDWEDHTPLRTTEFLPKNITSCTVYGFACTAQPYIVVSKNRRCDGHPDCEDGSDEIDCQECQATLSCPASTINKNSKRRICLVGNHLCDEYKHCPGSEDETLYCNRKECSVDEYRCKDVDMCIPNNAICDGENHCPFGDDEQNCKECNGGSKMCGNAKGGICLAKRYLCDGFVDCHIDASDEKVEFNFSLIVSNACLKYTLLHKIIAPPIFFSVSILCPFYTLSTDTDCDCASCSGKFSALCNGTSKMCISKDSVCNGRFDCPDGEDENGCPGVCPLTKLSLMKNQEGSNSSSHNSVLCNDGLFHDWSHACDGLLETCRFKCKECNPARAFQCHSNNGNGTNVFDKMFPECIHRSLVCDGKPDCLDGSDELDCSCKTPRMNECHSKTAFRRCYSNFHKCDGYSDCLGGEDERNCTACTNGAFLCQTEGRCIPPNARCNGEPDCLDESDEMNCTCKECSRHSKQMYMCETAQRCYPLNKVCTPYSVCANATRMDKMFCAIRGHEYF</sequence>
<feature type="disulfide bond" evidence="7">
    <location>
        <begin position="492"/>
        <end position="507"/>
    </location>
</feature>
<dbReference type="InterPro" id="IPR050685">
    <property type="entry name" value="LDLR"/>
</dbReference>
<dbReference type="EMBL" id="CAJEWN010003399">
    <property type="protein sequence ID" value="CAD2207529.1"/>
    <property type="molecule type" value="Genomic_DNA"/>
</dbReference>
<evidence type="ECO:0000256" key="8">
    <source>
        <dbReference type="SAM" id="Phobius"/>
    </source>
</evidence>
<evidence type="ECO:0000256" key="3">
    <source>
        <dbReference type="ARBA" id="ARBA00022737"/>
    </source>
</evidence>
<dbReference type="Proteomes" id="UP000580250">
    <property type="component" value="Unassembled WGS sequence"/>
</dbReference>
<dbReference type="GO" id="GO:0005886">
    <property type="term" value="C:plasma membrane"/>
    <property type="evidence" value="ECO:0007669"/>
    <property type="project" value="TreeGrafter"/>
</dbReference>